<sequence>MPSGQRHHMRSATFPLYNSTRKKPRRWPLVLRVIKGAIHIDVAIPVLLHAAFAALVVYLDGIKEGHLGIPSSVIPSLSIVVGLMLVFRNQTSYDRFWEGNQHLTSIETCIRAPPTEDERAETEEIVRMLLALIFAAKHHLRAEWGSSEIPILMPPSEVERRRRESQSMAKPEYSELLPPGTRGFESQGLGLLLQLSIKVESYIKRGHDRGWFHAPQASQLTVQLNTLVAAYGNMETIHLTPLPVAYLIHMRQVLAIFGAVLPFALVEDMGWWTILLTAFICFTLYGIEAIGAQLEDPFGYDRNDIKVDAIVEDLKVELTVLLSEWRRGSDMFSHRSLI</sequence>
<comment type="subcellular location">
    <subcellularLocation>
        <location evidence="1">Membrane</location>
        <topology evidence="1">Multi-pass membrane protein</topology>
    </subcellularLocation>
</comment>
<feature type="transmembrane region" description="Helical" evidence="8">
    <location>
        <begin position="29"/>
        <end position="59"/>
    </location>
</feature>
<evidence type="ECO:0000256" key="1">
    <source>
        <dbReference type="ARBA" id="ARBA00004141"/>
    </source>
</evidence>
<gene>
    <name evidence="9" type="ORF">D0861_05227</name>
</gene>
<evidence type="ECO:0000256" key="5">
    <source>
        <dbReference type="ARBA" id="ARBA00023065"/>
    </source>
</evidence>
<dbReference type="OrthoDB" id="1368at2759"/>
<protein>
    <submittedName>
        <fullName evidence="9">Uncharacterized protein</fullName>
    </submittedName>
</protein>
<name>A0A3M7FGU0_HORWE</name>
<dbReference type="AlphaFoldDB" id="A0A3M7FGU0"/>
<dbReference type="GO" id="GO:0005254">
    <property type="term" value="F:chloride channel activity"/>
    <property type="evidence" value="ECO:0007669"/>
    <property type="project" value="InterPro"/>
</dbReference>
<dbReference type="PANTHER" id="PTHR33281:SF16">
    <property type="match status" value="1"/>
</dbReference>
<evidence type="ECO:0000256" key="7">
    <source>
        <dbReference type="SAM" id="MobiDB-lite"/>
    </source>
</evidence>
<accession>A0A3M7FGU0</accession>
<keyword evidence="5" id="KW-0406">Ion transport</keyword>
<reference evidence="9 10" key="1">
    <citation type="journal article" date="2018" name="BMC Genomics">
        <title>Genomic evidence for intraspecific hybridization in a clonal and extremely halotolerant yeast.</title>
        <authorList>
            <person name="Gostincar C."/>
            <person name="Stajich J.E."/>
            <person name="Zupancic J."/>
            <person name="Zalar P."/>
            <person name="Gunde-Cimerman N."/>
        </authorList>
    </citation>
    <scope>NUCLEOTIDE SEQUENCE [LARGE SCALE GENOMIC DNA]</scope>
    <source>
        <strain evidence="9 10">EXF-2788</strain>
    </source>
</reference>
<keyword evidence="6 8" id="KW-0472">Membrane</keyword>
<evidence type="ECO:0000256" key="3">
    <source>
        <dbReference type="ARBA" id="ARBA00022692"/>
    </source>
</evidence>
<evidence type="ECO:0000256" key="8">
    <source>
        <dbReference type="SAM" id="Phobius"/>
    </source>
</evidence>
<feature type="transmembrane region" description="Helical" evidence="8">
    <location>
        <begin position="244"/>
        <end position="265"/>
    </location>
</feature>
<evidence type="ECO:0000256" key="4">
    <source>
        <dbReference type="ARBA" id="ARBA00022989"/>
    </source>
</evidence>
<dbReference type="Proteomes" id="UP000268823">
    <property type="component" value="Unassembled WGS sequence"/>
</dbReference>
<proteinExistence type="predicted"/>
<evidence type="ECO:0000313" key="9">
    <source>
        <dbReference type="EMBL" id="RMY87671.1"/>
    </source>
</evidence>
<dbReference type="EMBL" id="QWIR01000090">
    <property type="protein sequence ID" value="RMY87671.1"/>
    <property type="molecule type" value="Genomic_DNA"/>
</dbReference>
<dbReference type="InterPro" id="IPR044669">
    <property type="entry name" value="YneE/VCCN1/2-like"/>
</dbReference>
<keyword evidence="3 8" id="KW-0812">Transmembrane</keyword>
<evidence type="ECO:0000313" key="10">
    <source>
        <dbReference type="Proteomes" id="UP000268823"/>
    </source>
</evidence>
<organism evidence="9 10">
    <name type="scientific">Hortaea werneckii</name>
    <name type="common">Black yeast</name>
    <name type="synonym">Cladosporium werneckii</name>
    <dbReference type="NCBI Taxonomy" id="91943"/>
    <lineage>
        <taxon>Eukaryota</taxon>
        <taxon>Fungi</taxon>
        <taxon>Dikarya</taxon>
        <taxon>Ascomycota</taxon>
        <taxon>Pezizomycotina</taxon>
        <taxon>Dothideomycetes</taxon>
        <taxon>Dothideomycetidae</taxon>
        <taxon>Mycosphaerellales</taxon>
        <taxon>Teratosphaeriaceae</taxon>
        <taxon>Hortaea</taxon>
    </lineage>
</organism>
<comment type="caution">
    <text evidence="9">The sequence shown here is derived from an EMBL/GenBank/DDBJ whole genome shotgun (WGS) entry which is preliminary data.</text>
</comment>
<keyword evidence="4 8" id="KW-1133">Transmembrane helix</keyword>
<keyword evidence="2" id="KW-0813">Transport</keyword>
<feature type="region of interest" description="Disordered" evidence="7">
    <location>
        <begin position="160"/>
        <end position="180"/>
    </location>
</feature>
<feature type="transmembrane region" description="Helical" evidence="8">
    <location>
        <begin position="65"/>
        <end position="87"/>
    </location>
</feature>
<dbReference type="Pfam" id="PF25539">
    <property type="entry name" value="Bestrophin_2"/>
    <property type="match status" value="1"/>
</dbReference>
<dbReference type="PANTHER" id="PTHR33281">
    <property type="entry name" value="UPF0187 PROTEIN YNEE"/>
    <property type="match status" value="1"/>
</dbReference>
<evidence type="ECO:0000256" key="6">
    <source>
        <dbReference type="ARBA" id="ARBA00023136"/>
    </source>
</evidence>
<evidence type="ECO:0000256" key="2">
    <source>
        <dbReference type="ARBA" id="ARBA00022448"/>
    </source>
</evidence>
<feature type="transmembrane region" description="Helical" evidence="8">
    <location>
        <begin position="271"/>
        <end position="292"/>
    </location>
</feature>
<dbReference type="GO" id="GO:0016020">
    <property type="term" value="C:membrane"/>
    <property type="evidence" value="ECO:0007669"/>
    <property type="project" value="UniProtKB-SubCell"/>
</dbReference>